<evidence type="ECO:0000313" key="3">
    <source>
        <dbReference type="Proteomes" id="UP000187203"/>
    </source>
</evidence>
<comment type="caution">
    <text evidence="2">The sequence shown here is derived from an EMBL/GenBank/DDBJ whole genome shotgun (WGS) entry which is preliminary data.</text>
</comment>
<name>A0A1R3FU11_9ROSI</name>
<evidence type="ECO:0000313" key="2">
    <source>
        <dbReference type="EMBL" id="OMO49328.1"/>
    </source>
</evidence>
<dbReference type="AlphaFoldDB" id="A0A1R3FU11"/>
<feature type="region of interest" description="Disordered" evidence="1">
    <location>
        <begin position="49"/>
        <end position="170"/>
    </location>
</feature>
<dbReference type="OrthoDB" id="10533812at2759"/>
<organism evidence="2 3">
    <name type="scientific">Corchorus olitorius</name>
    <dbReference type="NCBI Taxonomy" id="93759"/>
    <lineage>
        <taxon>Eukaryota</taxon>
        <taxon>Viridiplantae</taxon>
        <taxon>Streptophyta</taxon>
        <taxon>Embryophyta</taxon>
        <taxon>Tracheophyta</taxon>
        <taxon>Spermatophyta</taxon>
        <taxon>Magnoliopsida</taxon>
        <taxon>eudicotyledons</taxon>
        <taxon>Gunneridae</taxon>
        <taxon>Pentapetalae</taxon>
        <taxon>rosids</taxon>
        <taxon>malvids</taxon>
        <taxon>Malvales</taxon>
        <taxon>Malvaceae</taxon>
        <taxon>Grewioideae</taxon>
        <taxon>Apeibeae</taxon>
        <taxon>Corchorus</taxon>
    </lineage>
</organism>
<protein>
    <submittedName>
        <fullName evidence="2">Uncharacterized protein</fullName>
    </submittedName>
</protein>
<dbReference type="Proteomes" id="UP000187203">
    <property type="component" value="Unassembled WGS sequence"/>
</dbReference>
<feature type="compositionally biased region" description="Polar residues" evidence="1">
    <location>
        <begin position="110"/>
        <end position="126"/>
    </location>
</feature>
<dbReference type="EMBL" id="AWUE01024911">
    <property type="protein sequence ID" value="OMO49328.1"/>
    <property type="molecule type" value="Genomic_DNA"/>
</dbReference>
<gene>
    <name evidence="2" type="ORF">COLO4_38596</name>
</gene>
<feature type="region of interest" description="Disordered" evidence="1">
    <location>
        <begin position="213"/>
        <end position="238"/>
    </location>
</feature>
<evidence type="ECO:0000256" key="1">
    <source>
        <dbReference type="SAM" id="MobiDB-lite"/>
    </source>
</evidence>
<proteinExistence type="predicted"/>
<feature type="compositionally biased region" description="Polar residues" evidence="1">
    <location>
        <begin position="143"/>
        <end position="162"/>
    </location>
</feature>
<sequence>MSLPPIVGSHRAGEIDSGDSMTKTSVDIPIVENCDTATVNVNDSVMETVDEPTAVENRVEVRRSRRERKQSKHFDGFETDLPPSIAPPQPAPSSANSMQYSRSLKAESVNPHSSRGSGLDGSQGSNRRGVLGASVSPAPRTRMANSGIQSRGSRSVPSKTSTGGIGGLRDHVDSMLLRGKQVARALTYEEASCEIISRMEARAVEQVPRLQGEVREGRKRGEHGHYGYPSRTESYGDRRELDNYKGNKAVTQGIVGRSDESSGETPSIAAAVLLEKNPTCSCSPSQVRRDISGPSMQYEIPSLGLPSLGPNPRDMGLAKGDMFSNNLGLEGTAVVGAKPVGDRNLQQVSQNVASNVESFDPSFPFVFGAGSSGARKVRKWKKAARVSERYSFDLLCHEPALRAGSKRSNGPMMMQEPSYEGSCVKRSRENAMEIETHGEVGQGSKTGVEVSTPWPTYKGTMDFMDYLVE</sequence>
<keyword evidence="3" id="KW-1185">Reference proteome</keyword>
<reference evidence="3" key="1">
    <citation type="submission" date="2013-09" db="EMBL/GenBank/DDBJ databases">
        <title>Corchorus olitorius genome sequencing.</title>
        <authorList>
            <person name="Alam M."/>
            <person name="Haque M.S."/>
            <person name="Islam M.S."/>
            <person name="Emdad E.M."/>
            <person name="Islam M.M."/>
            <person name="Ahmed B."/>
            <person name="Halim A."/>
            <person name="Hossen Q.M.M."/>
            <person name="Hossain M.Z."/>
            <person name="Ahmed R."/>
            <person name="Khan M.M."/>
            <person name="Islam R."/>
            <person name="Rashid M.M."/>
            <person name="Khan S.A."/>
            <person name="Rahman M.S."/>
            <person name="Alam M."/>
            <person name="Yahiya A.S."/>
            <person name="Khan M.S."/>
            <person name="Azam M.S."/>
            <person name="Haque T."/>
            <person name="Lashkar M.Z.H."/>
            <person name="Akhand A.I."/>
            <person name="Morshed G."/>
            <person name="Roy S."/>
            <person name="Uddin K.S."/>
            <person name="Rabeya T."/>
            <person name="Hossain A.S."/>
            <person name="Chowdhury A."/>
            <person name="Snigdha A.R."/>
            <person name="Mortoza M.S."/>
            <person name="Matin S.A."/>
            <person name="Hoque S.M.E."/>
            <person name="Islam M.K."/>
            <person name="Roy D.K."/>
            <person name="Haider R."/>
            <person name="Moosa M.M."/>
            <person name="Elias S.M."/>
            <person name="Hasan A.M."/>
            <person name="Jahan S."/>
            <person name="Shafiuddin M."/>
            <person name="Mahmood N."/>
            <person name="Shommy N.S."/>
        </authorList>
    </citation>
    <scope>NUCLEOTIDE SEQUENCE [LARGE SCALE GENOMIC DNA]</scope>
    <source>
        <strain evidence="3">cv. O-4</strain>
    </source>
</reference>
<feature type="region of interest" description="Disordered" evidence="1">
    <location>
        <begin position="1"/>
        <end position="22"/>
    </location>
</feature>
<accession>A0A1R3FU11</accession>